<evidence type="ECO:0000313" key="7">
    <source>
        <dbReference type="Proteomes" id="UP001168613"/>
    </source>
</evidence>
<dbReference type="InterPro" id="IPR027417">
    <property type="entry name" value="P-loop_NTPase"/>
</dbReference>
<dbReference type="PANTHER" id="PTHR45772">
    <property type="entry name" value="CONSERVED COMPONENT OF ABC TRANSPORTER FOR NATURAL AMINO ACIDS-RELATED"/>
    <property type="match status" value="1"/>
</dbReference>
<evidence type="ECO:0000256" key="1">
    <source>
        <dbReference type="ARBA" id="ARBA00022448"/>
    </source>
</evidence>
<dbReference type="EMBL" id="JAJHNU010000001">
    <property type="protein sequence ID" value="MDN4120033.1"/>
    <property type="molecule type" value="Genomic_DNA"/>
</dbReference>
<organism evidence="6 7">
    <name type="scientific">Alcaligenes endophyticus</name>
    <dbReference type="NCBI Taxonomy" id="1929088"/>
    <lineage>
        <taxon>Bacteria</taxon>
        <taxon>Pseudomonadati</taxon>
        <taxon>Pseudomonadota</taxon>
        <taxon>Betaproteobacteria</taxon>
        <taxon>Burkholderiales</taxon>
        <taxon>Alcaligenaceae</taxon>
        <taxon>Alcaligenes</taxon>
    </lineage>
</organism>
<keyword evidence="7" id="KW-1185">Reference proteome</keyword>
<sequence length="250" mass="26857">MLLSLNKISINFGGVAALTNVSLDAPAGKITGIMGPNGAGKTTLINIITGMLAAQTGTVHFNGRDVTTLEPHEIAAMGCARTFQNIRLLNETSVRDNIVVGCYRHGQAGLMAQLFGLPSAVKEFKGQESQVDELLERFDMTQYADLPAGELSYGHQRRVEMMRALASVPSLLLLDEPVAGMNDVEALELGRIFKDLVNDGLGIILVEHNLRFMQALSDYVYALDVGQQIAQGSPADVLNDPAVITAYLGE</sequence>
<dbReference type="InterPro" id="IPR051120">
    <property type="entry name" value="ABC_AA/LPS_Transport"/>
</dbReference>
<comment type="caution">
    <text evidence="6">The sequence shown here is derived from an EMBL/GenBank/DDBJ whole genome shotgun (WGS) entry which is preliminary data.</text>
</comment>
<evidence type="ECO:0000259" key="5">
    <source>
        <dbReference type="PROSITE" id="PS50893"/>
    </source>
</evidence>
<name>A0ABT8EFJ9_9BURK</name>
<evidence type="ECO:0000256" key="2">
    <source>
        <dbReference type="ARBA" id="ARBA00022475"/>
    </source>
</evidence>
<feature type="domain" description="ABC transporter" evidence="5">
    <location>
        <begin position="3"/>
        <end position="250"/>
    </location>
</feature>
<dbReference type="CDD" id="cd03219">
    <property type="entry name" value="ABC_Mj1267_LivG_branched"/>
    <property type="match status" value="1"/>
</dbReference>
<dbReference type="Pfam" id="PF12399">
    <property type="entry name" value="BCA_ABC_TP_C"/>
    <property type="match status" value="1"/>
</dbReference>
<dbReference type="InterPro" id="IPR003593">
    <property type="entry name" value="AAA+_ATPase"/>
</dbReference>
<dbReference type="Pfam" id="PF00005">
    <property type="entry name" value="ABC_tran"/>
    <property type="match status" value="1"/>
</dbReference>
<dbReference type="Proteomes" id="UP001168613">
    <property type="component" value="Unassembled WGS sequence"/>
</dbReference>
<evidence type="ECO:0000313" key="6">
    <source>
        <dbReference type="EMBL" id="MDN4120033.1"/>
    </source>
</evidence>
<dbReference type="GO" id="GO:0005524">
    <property type="term" value="F:ATP binding"/>
    <property type="evidence" value="ECO:0007669"/>
    <property type="project" value="UniProtKB-KW"/>
</dbReference>
<proteinExistence type="predicted"/>
<dbReference type="RefSeq" id="WP_266122631.1">
    <property type="nucleotide sequence ID" value="NZ_JAJHNU010000001.1"/>
</dbReference>
<gene>
    <name evidence="6" type="ORF">LMS43_01895</name>
</gene>
<dbReference type="InterPro" id="IPR032823">
    <property type="entry name" value="BCA_ABC_TP_C"/>
</dbReference>
<reference evidence="6" key="1">
    <citation type="submission" date="2021-11" db="EMBL/GenBank/DDBJ databases">
        <title>Draft genome sequence of Alcaligenes endophyticus type strain CCUG 75668T.</title>
        <authorList>
            <person name="Salva-Serra F."/>
            <person name="Duran R.E."/>
            <person name="Seeger M."/>
            <person name="Moore E.R.B."/>
            <person name="Jaen-Luchoro D."/>
        </authorList>
    </citation>
    <scope>NUCLEOTIDE SEQUENCE</scope>
    <source>
        <strain evidence="6">CCUG 75668</strain>
    </source>
</reference>
<evidence type="ECO:0000256" key="3">
    <source>
        <dbReference type="ARBA" id="ARBA00022741"/>
    </source>
</evidence>
<dbReference type="InterPro" id="IPR003439">
    <property type="entry name" value="ABC_transporter-like_ATP-bd"/>
</dbReference>
<dbReference type="PROSITE" id="PS50893">
    <property type="entry name" value="ABC_TRANSPORTER_2"/>
    <property type="match status" value="1"/>
</dbReference>
<dbReference type="Gene3D" id="3.40.50.300">
    <property type="entry name" value="P-loop containing nucleotide triphosphate hydrolases"/>
    <property type="match status" value="1"/>
</dbReference>
<keyword evidence="4 6" id="KW-0067">ATP-binding</keyword>
<evidence type="ECO:0000256" key="4">
    <source>
        <dbReference type="ARBA" id="ARBA00022840"/>
    </source>
</evidence>
<dbReference type="SUPFAM" id="SSF52540">
    <property type="entry name" value="P-loop containing nucleoside triphosphate hydrolases"/>
    <property type="match status" value="1"/>
</dbReference>
<accession>A0ABT8EFJ9</accession>
<keyword evidence="2" id="KW-1003">Cell membrane</keyword>
<keyword evidence="2" id="KW-0472">Membrane</keyword>
<keyword evidence="1" id="KW-0813">Transport</keyword>
<protein>
    <submittedName>
        <fullName evidence="6">ABC transporter ATP-binding protein</fullName>
    </submittedName>
</protein>
<keyword evidence="3" id="KW-0547">Nucleotide-binding</keyword>
<dbReference type="SMART" id="SM00382">
    <property type="entry name" value="AAA"/>
    <property type="match status" value="1"/>
</dbReference>